<protein>
    <recommendedName>
        <fullName evidence="1">Condensin complex subunit 1 N-terminal domain-containing protein</fullName>
    </recommendedName>
</protein>
<dbReference type="Pfam" id="PF12922">
    <property type="entry name" value="Cnd1_N"/>
    <property type="match status" value="1"/>
</dbReference>
<dbReference type="OMA" id="NKGFDHV"/>
<dbReference type="PANTHER" id="PTHR14222">
    <property type="entry name" value="CONDENSIN"/>
    <property type="match status" value="1"/>
</dbReference>
<dbReference type="PANTHER" id="PTHR14222:SF2">
    <property type="entry name" value="CONDENSIN COMPLEX SUBUNIT 1"/>
    <property type="match status" value="1"/>
</dbReference>
<accession>A0A401Q1V2</accession>
<dbReference type="EMBL" id="BFAA01014624">
    <property type="protein sequence ID" value="GCB79321.1"/>
    <property type="molecule type" value="Genomic_DNA"/>
</dbReference>
<name>A0A401Q1V2_SCYTO</name>
<dbReference type="OrthoDB" id="436262at2759"/>
<keyword evidence="3" id="KW-1185">Reference proteome</keyword>
<dbReference type="GO" id="GO:0010032">
    <property type="term" value="P:meiotic chromosome condensation"/>
    <property type="evidence" value="ECO:0007669"/>
    <property type="project" value="TreeGrafter"/>
</dbReference>
<proteinExistence type="predicted"/>
<dbReference type="GO" id="GO:0000779">
    <property type="term" value="C:condensed chromosome, centromeric region"/>
    <property type="evidence" value="ECO:0007669"/>
    <property type="project" value="TreeGrafter"/>
</dbReference>
<evidence type="ECO:0000313" key="2">
    <source>
        <dbReference type="EMBL" id="GCB79321.1"/>
    </source>
</evidence>
<gene>
    <name evidence="2" type="ORF">scyTo_0019524</name>
</gene>
<dbReference type="STRING" id="75743.A0A401Q1V2"/>
<evidence type="ECO:0000259" key="1">
    <source>
        <dbReference type="Pfam" id="PF12922"/>
    </source>
</evidence>
<dbReference type="InterPro" id="IPR026971">
    <property type="entry name" value="CND1/NCAPD3"/>
</dbReference>
<feature type="domain" description="Condensin complex subunit 1 N-terminal" evidence="1">
    <location>
        <begin position="32"/>
        <end position="196"/>
    </location>
</feature>
<dbReference type="GO" id="GO:0000796">
    <property type="term" value="C:condensin complex"/>
    <property type="evidence" value="ECO:0007669"/>
    <property type="project" value="TreeGrafter"/>
</dbReference>
<evidence type="ECO:0000313" key="3">
    <source>
        <dbReference type="Proteomes" id="UP000288216"/>
    </source>
</evidence>
<organism evidence="2 3">
    <name type="scientific">Scyliorhinus torazame</name>
    <name type="common">Cloudy catshark</name>
    <name type="synonym">Catulus torazame</name>
    <dbReference type="NCBI Taxonomy" id="75743"/>
    <lineage>
        <taxon>Eukaryota</taxon>
        <taxon>Metazoa</taxon>
        <taxon>Chordata</taxon>
        <taxon>Craniata</taxon>
        <taxon>Vertebrata</taxon>
        <taxon>Chondrichthyes</taxon>
        <taxon>Elasmobranchii</taxon>
        <taxon>Galeomorphii</taxon>
        <taxon>Galeoidea</taxon>
        <taxon>Carcharhiniformes</taxon>
        <taxon>Scyliorhinidae</taxon>
        <taxon>Scyliorhinus</taxon>
    </lineage>
</organism>
<dbReference type="GO" id="GO:0042393">
    <property type="term" value="F:histone binding"/>
    <property type="evidence" value="ECO:0007669"/>
    <property type="project" value="TreeGrafter"/>
</dbReference>
<dbReference type="InterPro" id="IPR024324">
    <property type="entry name" value="Condensin_cplx_su1_N"/>
</dbReference>
<sequence length="293" mass="32534">FKLAFRSTGPLALLDHFDTLYSVLSQFRAVEPSLQEQTLDLLVKAVSRHSSDLPAVLDDTTLTPSARLDHLNALKMSCYLLTQLIEAFDNQNYKEELANVGPVGKARKLKSKSGAFDWESARAHALQVLNQLLQLEIRRLWSMDQVEEEFSRLITACCCHILECPSIGQVKNKATREAVAHLLGVMIKRYNHMLGATLNVIQLLQHFEHLPPVLAQSVTTWATEYGLKSIVGEIMREIGAGEGGRESTGARCCAVFLTELAERIPEMMAPNISLVLDLLNGEVSDTWGVTGYD</sequence>
<dbReference type="AlphaFoldDB" id="A0A401Q1V2"/>
<dbReference type="Proteomes" id="UP000288216">
    <property type="component" value="Unassembled WGS sequence"/>
</dbReference>
<dbReference type="GO" id="GO:0007076">
    <property type="term" value="P:mitotic chromosome condensation"/>
    <property type="evidence" value="ECO:0007669"/>
    <property type="project" value="InterPro"/>
</dbReference>
<feature type="non-terminal residue" evidence="2">
    <location>
        <position position="1"/>
    </location>
</feature>
<comment type="caution">
    <text evidence="2">The sequence shown here is derived from an EMBL/GenBank/DDBJ whole genome shotgun (WGS) entry which is preliminary data.</text>
</comment>
<reference evidence="2 3" key="1">
    <citation type="journal article" date="2018" name="Nat. Ecol. Evol.">
        <title>Shark genomes provide insights into elasmobranch evolution and the origin of vertebrates.</title>
        <authorList>
            <person name="Hara Y"/>
            <person name="Yamaguchi K"/>
            <person name="Onimaru K"/>
            <person name="Kadota M"/>
            <person name="Koyanagi M"/>
            <person name="Keeley SD"/>
            <person name="Tatsumi K"/>
            <person name="Tanaka K"/>
            <person name="Motone F"/>
            <person name="Kageyama Y"/>
            <person name="Nozu R"/>
            <person name="Adachi N"/>
            <person name="Nishimura O"/>
            <person name="Nakagawa R"/>
            <person name="Tanegashima C"/>
            <person name="Kiyatake I"/>
            <person name="Matsumoto R"/>
            <person name="Murakumo K"/>
            <person name="Nishida K"/>
            <person name="Terakita A"/>
            <person name="Kuratani S"/>
            <person name="Sato K"/>
            <person name="Hyodo S Kuraku.S."/>
        </authorList>
    </citation>
    <scope>NUCLEOTIDE SEQUENCE [LARGE SCALE GENOMIC DNA]</scope>
</reference>